<dbReference type="InterPro" id="IPR032689">
    <property type="entry name" value="TraG-D_C"/>
</dbReference>
<dbReference type="PANTHER" id="PTHR37937:SF1">
    <property type="entry name" value="CONJUGATIVE TRANSFER: DNA TRANSPORT"/>
    <property type="match status" value="1"/>
</dbReference>
<dbReference type="InterPro" id="IPR051539">
    <property type="entry name" value="T4SS-coupling_protein"/>
</dbReference>
<comment type="subcellular location">
    <subcellularLocation>
        <location evidence="1">Cell membrane</location>
        <topology evidence="1">Multi-pass membrane protein</topology>
    </subcellularLocation>
</comment>
<feature type="domain" description="TraD/TraG TraM recognition site" evidence="7">
    <location>
        <begin position="291"/>
        <end position="407"/>
    </location>
</feature>
<name>A0A7H0H486_9ACTN</name>
<sequence length="478" mass="51290">MRRRFDPTAVGWRIGTSKVPVGVALWQPWDRTAGVIGPQGSGKTLDILTPALLQAPGAALVTLTKPDDLLLTLAARQARGPVAVLDPFGAAPGLPELIWDPVDGCVNATVAEKRAKAFCAGTLGSGREGTDSAARFYAAEAAKVIQCYLHAAALAGHSLNDVLQWAASPRTATRPIDILRAHPMAEPNWSGLLAGAVSNTDERTAGNTKSTVDQALALFATKDRRERCVPSDGRPAVDIADLIRRGGTIYLLGREDPYVSASPLMAAVAEHVLDTALQLANESGYGRLCPPMLACLDELPSTAPLPTLATRMANERALGISFIWASQTWAQLTRIFGEQQARAIKDLTNSLIIFGGSKDASFNREISDLLGTRRITRRNHQHGSHGSISTHGEDTPVIRPEQLRELPARSALVVAENGKPILATLHRAIDGKPGKQLLSQQREARRLLNITDRDTKPMSVGEKTALAHSYARRLGLTD</sequence>
<dbReference type="RefSeq" id="WP_187720485.1">
    <property type="nucleotide sequence ID" value="NZ_BAABBL010000011.1"/>
</dbReference>
<evidence type="ECO:0000256" key="3">
    <source>
        <dbReference type="ARBA" id="ARBA00022692"/>
    </source>
</evidence>
<evidence type="ECO:0000313" key="9">
    <source>
        <dbReference type="Proteomes" id="UP000516117"/>
    </source>
</evidence>
<dbReference type="Pfam" id="PF12696">
    <property type="entry name" value="TraG-D_C"/>
    <property type="match status" value="1"/>
</dbReference>
<dbReference type="PANTHER" id="PTHR37937">
    <property type="entry name" value="CONJUGATIVE TRANSFER: DNA TRANSPORT"/>
    <property type="match status" value="1"/>
</dbReference>
<dbReference type="Gene3D" id="3.40.50.300">
    <property type="entry name" value="P-loop containing nucleotide triphosphate hydrolases"/>
    <property type="match status" value="1"/>
</dbReference>
<evidence type="ECO:0000313" key="8">
    <source>
        <dbReference type="EMBL" id="QNP55352.1"/>
    </source>
</evidence>
<evidence type="ECO:0000256" key="2">
    <source>
        <dbReference type="ARBA" id="ARBA00022475"/>
    </source>
</evidence>
<keyword evidence="4" id="KW-1133">Transmembrane helix</keyword>
<feature type="region of interest" description="Disordered" evidence="6">
    <location>
        <begin position="376"/>
        <end position="396"/>
    </location>
</feature>
<reference evidence="8 9" key="1">
    <citation type="submission" date="2020-08" db="EMBL/GenBank/DDBJ databases">
        <title>Genome sequence of Tessaracoccus defluvii JCM 17540T.</title>
        <authorList>
            <person name="Hyun D.-W."/>
            <person name="Bae J.-W."/>
        </authorList>
    </citation>
    <scope>NUCLEOTIDE SEQUENCE [LARGE SCALE GENOMIC DNA]</scope>
    <source>
        <strain evidence="8 9">JCM 17540</strain>
    </source>
</reference>
<dbReference type="CDD" id="cd01127">
    <property type="entry name" value="TrwB_TraG_TraD_VirD4"/>
    <property type="match status" value="1"/>
</dbReference>
<keyword evidence="5" id="KW-0472">Membrane</keyword>
<organism evidence="8 9">
    <name type="scientific">Tessaracoccus defluvii</name>
    <dbReference type="NCBI Taxonomy" id="1285901"/>
    <lineage>
        <taxon>Bacteria</taxon>
        <taxon>Bacillati</taxon>
        <taxon>Actinomycetota</taxon>
        <taxon>Actinomycetes</taxon>
        <taxon>Propionibacteriales</taxon>
        <taxon>Propionibacteriaceae</taxon>
        <taxon>Tessaracoccus</taxon>
    </lineage>
</organism>
<accession>A0A7H0H486</accession>
<evidence type="ECO:0000256" key="6">
    <source>
        <dbReference type="SAM" id="MobiDB-lite"/>
    </source>
</evidence>
<proteinExistence type="predicted"/>
<dbReference type="AlphaFoldDB" id="A0A7H0H486"/>
<keyword evidence="3" id="KW-0812">Transmembrane</keyword>
<evidence type="ECO:0000256" key="4">
    <source>
        <dbReference type="ARBA" id="ARBA00022989"/>
    </source>
</evidence>
<evidence type="ECO:0000259" key="7">
    <source>
        <dbReference type="Pfam" id="PF12696"/>
    </source>
</evidence>
<dbReference type="InterPro" id="IPR027417">
    <property type="entry name" value="P-loop_NTPase"/>
</dbReference>
<gene>
    <name evidence="8" type="ORF">H9L22_14190</name>
</gene>
<protein>
    <submittedName>
        <fullName evidence="8">Type IV secretory system conjugative DNA transfer family protein</fullName>
    </submittedName>
</protein>
<dbReference type="GO" id="GO:0005886">
    <property type="term" value="C:plasma membrane"/>
    <property type="evidence" value="ECO:0007669"/>
    <property type="project" value="UniProtKB-SubCell"/>
</dbReference>
<dbReference type="SUPFAM" id="SSF52540">
    <property type="entry name" value="P-loop containing nucleoside triphosphate hydrolases"/>
    <property type="match status" value="1"/>
</dbReference>
<dbReference type="Proteomes" id="UP000516117">
    <property type="component" value="Chromosome"/>
</dbReference>
<keyword evidence="9" id="KW-1185">Reference proteome</keyword>
<dbReference type="KEGG" id="tdf:H9L22_14190"/>
<keyword evidence="2" id="KW-1003">Cell membrane</keyword>
<evidence type="ECO:0000256" key="1">
    <source>
        <dbReference type="ARBA" id="ARBA00004651"/>
    </source>
</evidence>
<dbReference type="EMBL" id="CP060789">
    <property type="protein sequence ID" value="QNP55352.1"/>
    <property type="molecule type" value="Genomic_DNA"/>
</dbReference>
<evidence type="ECO:0000256" key="5">
    <source>
        <dbReference type="ARBA" id="ARBA00023136"/>
    </source>
</evidence>